<feature type="compositionally biased region" description="Pro residues" evidence="1">
    <location>
        <begin position="94"/>
        <end position="103"/>
    </location>
</feature>
<keyword evidence="2" id="KW-0472">Membrane</keyword>
<keyword evidence="2" id="KW-1133">Transmembrane helix</keyword>
<feature type="compositionally biased region" description="Basic and acidic residues" evidence="1">
    <location>
        <begin position="237"/>
        <end position="259"/>
    </location>
</feature>
<gene>
    <name evidence="3" type="ORF">Psi01_20370</name>
</gene>
<accession>A0A8J3SEI0</accession>
<dbReference type="RefSeq" id="WP_204063701.1">
    <property type="nucleotide sequence ID" value="NZ_BOOJ01000020.1"/>
</dbReference>
<sequence>MASGSHDPRSRQRPPDDGVADDATNASGTPESRRFPPTIQHSPPGPSDDRTRGLPLSSPWMSPPFSAPAPEDMEPPRPPGERRRPYARPYAPASRPPGHPAPEPAQEGAQPPTGDPGAGRDAGEPAPAAGPRRRMVTRPDLLVASGPPRDTRDTRDGGNPTGPAVPPEPERAAPPHEPEGAAPPHEPERAAPEQPPRVREPDRAVPARGPGQAVPAHEPEQETRGREPEQVTPAREPQGEARQDSRPEPDGHDDFEPVRRVGKPPGGRPARPDLLVAQGPPRRRGPNGGRHHRAATAPSAVRRSSPMRSRRGRSLVIPFLMVLVLTAAVGGGLVLWGWMSSPFASGLRLVGDDFRSGDQAFAPPAGGGDGSSQVLNSMASDGSTVVAVGTDTTSPLPRPLFLVSPDGGTTWRLGELAGPVREGGPTTVSLVAGGDGRWAAVGYELSGPPGLWTSTDGLTWTQVEPGGATFKTGDRIMDLTRTSSGFVAVGTTVPADGNQRAAAWTSADGRSWTPVQADDLDVPGGVRSLRTVAARGDTVVVLADREGGGAVTLRSDDGGESWRRGDGELDGVAAQPGSLAVAGKQFVLVPAQQRSAKGETTVYCSSDGGEWSRCGTIEGLDRQGTGVRRLAAFPGGLAAVADSGPGSYTVYTSKDGRNRWDKSTELGQIPGTLRALAISGDGTLVVGGDRPGVGVDNRLVLMTAPRGGGARQVSLDAVDGLTRPAREMTRVAAGKDGFVAVGAMSGDAGIWTSPDGERWTPGGPAQILGGDRRQALSDIAYGRQGWLAVGSTMNSVASTEPLLVVSGDGRNWRRVPVMGALKPEGADEAFLAPHAVAAGPSGYVLAGEERNLSGTVPVLWFSTDLKRFTRAGKLPAGGAGVRLYDVAPTSSGYMAVGGAGTRDGETGVVWVSADGVNWTARKSVLPAGATAASLRHVVTYGGQAVVAGVAQTPDGDRAFTAISRDNGTTWRTVWLPAEGAAAVQDLAAVEHGVVAVGWQGTPGEGDSVVWTSEDGLSWQRHTPTQGQLAGDGAQGFGAVAVSGDQVVALGRSTTYDADHLTLWRSTLDGGR</sequence>
<dbReference type="EMBL" id="BOOJ01000020">
    <property type="protein sequence ID" value="GIH91407.1"/>
    <property type="molecule type" value="Genomic_DNA"/>
</dbReference>
<feature type="region of interest" description="Disordered" evidence="1">
    <location>
        <begin position="1"/>
        <end position="310"/>
    </location>
</feature>
<dbReference type="Gene3D" id="2.130.10.10">
    <property type="entry name" value="YVTN repeat-like/Quinoprotein amine dehydrogenase"/>
    <property type="match status" value="1"/>
</dbReference>
<dbReference type="InterPro" id="IPR036278">
    <property type="entry name" value="Sialidase_sf"/>
</dbReference>
<feature type="compositionally biased region" description="Basic and acidic residues" evidence="1">
    <location>
        <begin position="168"/>
        <end position="205"/>
    </location>
</feature>
<reference evidence="3 4" key="1">
    <citation type="submission" date="2021-01" db="EMBL/GenBank/DDBJ databases">
        <title>Whole genome shotgun sequence of Planobispora siamensis NBRC 107568.</title>
        <authorList>
            <person name="Komaki H."/>
            <person name="Tamura T."/>
        </authorList>
    </citation>
    <scope>NUCLEOTIDE SEQUENCE [LARGE SCALE GENOMIC DNA]</scope>
    <source>
        <strain evidence="3 4">NBRC 107568</strain>
    </source>
</reference>
<dbReference type="CDD" id="cd15482">
    <property type="entry name" value="Sialidase_non-viral"/>
    <property type="match status" value="1"/>
</dbReference>
<evidence type="ECO:0000256" key="2">
    <source>
        <dbReference type="SAM" id="Phobius"/>
    </source>
</evidence>
<organism evidence="3 4">
    <name type="scientific">Planobispora siamensis</name>
    <dbReference type="NCBI Taxonomy" id="936338"/>
    <lineage>
        <taxon>Bacteria</taxon>
        <taxon>Bacillati</taxon>
        <taxon>Actinomycetota</taxon>
        <taxon>Actinomycetes</taxon>
        <taxon>Streptosporangiales</taxon>
        <taxon>Streptosporangiaceae</taxon>
        <taxon>Planobispora</taxon>
    </lineage>
</organism>
<protein>
    <recommendedName>
        <fullName evidence="5">Exo-alpha-sialidase</fullName>
    </recommendedName>
</protein>
<evidence type="ECO:0008006" key="5">
    <source>
        <dbReference type="Google" id="ProtNLM"/>
    </source>
</evidence>
<evidence type="ECO:0000313" key="3">
    <source>
        <dbReference type="EMBL" id="GIH91407.1"/>
    </source>
</evidence>
<feature type="compositionally biased region" description="Basic and acidic residues" evidence="1">
    <location>
        <begin position="1"/>
        <end position="16"/>
    </location>
</feature>
<dbReference type="AlphaFoldDB" id="A0A8J3SEI0"/>
<dbReference type="SUPFAM" id="SSF110296">
    <property type="entry name" value="Oligoxyloglucan reducing end-specific cellobiohydrolase"/>
    <property type="match status" value="1"/>
</dbReference>
<feature type="transmembrane region" description="Helical" evidence="2">
    <location>
        <begin position="315"/>
        <end position="339"/>
    </location>
</feature>
<evidence type="ECO:0000313" key="4">
    <source>
        <dbReference type="Proteomes" id="UP000619788"/>
    </source>
</evidence>
<proteinExistence type="predicted"/>
<evidence type="ECO:0000256" key="1">
    <source>
        <dbReference type="SAM" id="MobiDB-lite"/>
    </source>
</evidence>
<feature type="compositionally biased region" description="Basic residues" evidence="1">
    <location>
        <begin position="281"/>
        <end position="294"/>
    </location>
</feature>
<dbReference type="Proteomes" id="UP000619788">
    <property type="component" value="Unassembled WGS sequence"/>
</dbReference>
<dbReference type="SUPFAM" id="SSF50939">
    <property type="entry name" value="Sialidases"/>
    <property type="match status" value="2"/>
</dbReference>
<name>A0A8J3SEI0_9ACTN</name>
<comment type="caution">
    <text evidence="3">The sequence shown here is derived from an EMBL/GenBank/DDBJ whole genome shotgun (WGS) entry which is preliminary data.</text>
</comment>
<keyword evidence="2" id="KW-0812">Transmembrane</keyword>
<feature type="compositionally biased region" description="Basic and acidic residues" evidence="1">
    <location>
        <begin position="217"/>
        <end position="229"/>
    </location>
</feature>
<keyword evidence="4" id="KW-1185">Reference proteome</keyword>
<dbReference type="InterPro" id="IPR015943">
    <property type="entry name" value="WD40/YVTN_repeat-like_dom_sf"/>
</dbReference>